<evidence type="ECO:0000256" key="6">
    <source>
        <dbReference type="SAM" id="MobiDB-lite"/>
    </source>
</evidence>
<feature type="binding site" evidence="5">
    <location>
        <position position="260"/>
    </location>
    <ligand>
        <name>S-adenosyl-L-methionine</name>
        <dbReference type="ChEBI" id="CHEBI:59789"/>
    </ligand>
</feature>
<dbReference type="GO" id="GO:0008173">
    <property type="term" value="F:RNA methyltransferase activity"/>
    <property type="evidence" value="ECO:0007669"/>
    <property type="project" value="InterPro"/>
</dbReference>
<dbReference type="Pfam" id="PF21148">
    <property type="entry name" value="NSUN5_fdxn-like"/>
    <property type="match status" value="1"/>
</dbReference>
<keyword evidence="2 5" id="KW-0808">Transferase</keyword>
<dbReference type="Pfam" id="PF01189">
    <property type="entry name" value="Methyltr_RsmB-F"/>
    <property type="match status" value="1"/>
</dbReference>
<feature type="region of interest" description="Disordered" evidence="6">
    <location>
        <begin position="454"/>
        <end position="536"/>
    </location>
</feature>
<dbReference type="InterPro" id="IPR001678">
    <property type="entry name" value="MeTrfase_RsmB-F_NOP2_dom"/>
</dbReference>
<feature type="binding site" evidence="5">
    <location>
        <position position="305"/>
    </location>
    <ligand>
        <name>S-adenosyl-L-methionine</name>
        <dbReference type="ChEBI" id="CHEBI:59789"/>
    </ligand>
</feature>
<evidence type="ECO:0000256" key="2">
    <source>
        <dbReference type="ARBA" id="ARBA00022679"/>
    </source>
</evidence>
<keyword evidence="4 5" id="KW-0694">RNA-binding</keyword>
<comment type="caution">
    <text evidence="5">Lacks conserved residue(s) required for the propagation of feature annotation.</text>
</comment>
<feature type="region of interest" description="Disordered" evidence="6">
    <location>
        <begin position="570"/>
        <end position="625"/>
    </location>
</feature>
<evidence type="ECO:0000259" key="7">
    <source>
        <dbReference type="PROSITE" id="PS51686"/>
    </source>
</evidence>
<dbReference type="InterPro" id="IPR049560">
    <property type="entry name" value="MeTrfase_RsmB-F_NOP2_cat"/>
</dbReference>
<feature type="domain" description="SAM-dependent MTase RsmB/NOP-type" evidence="7">
    <location>
        <begin position="122"/>
        <end position="427"/>
    </location>
</feature>
<sequence length="625" mass="72811">MFDHSIKVPRLYKTTAKIYRQVKEGTGSLKQLVYEKKHPNIKAIYALVVEAIHRDSELNKLIERSEILKKEPRFDPWLARILITELLFGKLKLPGESKPIKTVLAYEQIFKAHNSDIVIPKSSEVNQVNKPRYVRVNTLSCTVNEAIENFSEEGWVLSKHLDNKDYTGFLEKIIQLNEDEFIPDIHIPNLLIFPIKTQFYRHPAYKNGQIILQDKASCLPVHILAPPPGSVVLDMCAAPGMKTTQVAAILNDQGLVYAVEKDERRFKTLEKIVESSKATCIKCFNKDILTCDNETFPNVEYILVDPSCSGSGLTDRLTVEEKQSQFRLNKLAGFQIKILRAALTRYPNAKRVVYSTCSTYLEENEDVVRQVLETNLNFKLVEAKQFVNNAWLNFGSEDFGEMGKFCLYAKPELDLTNGFFVAVFERVQEGEENMFFNKKNYNYKKYEQDKKRRGNFNDEEYEQENTIDDDPKTLEEKPKRRKKNKLISEQEIPEENNGIVKANQKNVINNDEEILEERPKKKKKNKSISKEITEENNEIVEYKKKKKKKSKHLKEEILEEKYEVVEEIQNEKQKILRIKDNEQIQETEEKHKPKKKKSKSVDVEETELKDPEGPKKKKHKKKDKE</sequence>
<dbReference type="FunFam" id="3.30.70.1170:FF:000013">
    <property type="entry name" value="Putative 28S rRNA (Cytosine-C(5))-methyltransferase"/>
    <property type="match status" value="1"/>
</dbReference>
<dbReference type="InterPro" id="IPR029063">
    <property type="entry name" value="SAM-dependent_MTases_sf"/>
</dbReference>
<dbReference type="GO" id="GO:0070475">
    <property type="term" value="P:rRNA base methylation"/>
    <property type="evidence" value="ECO:0007669"/>
    <property type="project" value="TreeGrafter"/>
</dbReference>
<keyword evidence="9" id="KW-1185">Reference proteome</keyword>
<evidence type="ECO:0000313" key="9">
    <source>
        <dbReference type="Proteomes" id="UP001154078"/>
    </source>
</evidence>
<feature type="compositionally biased region" description="Basic residues" evidence="6">
    <location>
        <begin position="615"/>
        <end position="625"/>
    </location>
</feature>
<dbReference type="OrthoDB" id="435282at2759"/>
<name>A0A9P0B4Z2_BRAAE</name>
<protein>
    <recommendedName>
        <fullName evidence="7">SAM-dependent MTase RsmB/NOP-type domain-containing protein</fullName>
    </recommendedName>
</protein>
<feature type="compositionally biased region" description="Basic and acidic residues" evidence="6">
    <location>
        <begin position="599"/>
        <end position="614"/>
    </location>
</feature>
<reference evidence="8" key="1">
    <citation type="submission" date="2021-12" db="EMBL/GenBank/DDBJ databases">
        <authorList>
            <person name="King R."/>
        </authorList>
    </citation>
    <scope>NUCLEOTIDE SEQUENCE</scope>
</reference>
<feature type="compositionally biased region" description="Basic and acidic residues" evidence="6">
    <location>
        <begin position="570"/>
        <end position="591"/>
    </location>
</feature>
<dbReference type="Pfam" id="PF21153">
    <property type="entry name" value="NSUN5_N"/>
    <property type="match status" value="1"/>
</dbReference>
<evidence type="ECO:0000256" key="1">
    <source>
        <dbReference type="ARBA" id="ARBA00022603"/>
    </source>
</evidence>
<evidence type="ECO:0000313" key="8">
    <source>
        <dbReference type="EMBL" id="CAH0555329.1"/>
    </source>
</evidence>
<gene>
    <name evidence="8" type="ORF">MELIAE_LOCUS6727</name>
</gene>
<organism evidence="8 9">
    <name type="scientific">Brassicogethes aeneus</name>
    <name type="common">Rape pollen beetle</name>
    <name type="synonym">Meligethes aeneus</name>
    <dbReference type="NCBI Taxonomy" id="1431903"/>
    <lineage>
        <taxon>Eukaryota</taxon>
        <taxon>Metazoa</taxon>
        <taxon>Ecdysozoa</taxon>
        <taxon>Arthropoda</taxon>
        <taxon>Hexapoda</taxon>
        <taxon>Insecta</taxon>
        <taxon>Pterygota</taxon>
        <taxon>Neoptera</taxon>
        <taxon>Endopterygota</taxon>
        <taxon>Coleoptera</taxon>
        <taxon>Polyphaga</taxon>
        <taxon>Cucujiformia</taxon>
        <taxon>Nitidulidae</taxon>
        <taxon>Meligethinae</taxon>
        <taxon>Brassicogethes</taxon>
    </lineage>
</organism>
<dbReference type="InterPro" id="IPR049561">
    <property type="entry name" value="NSUN5_7_fdxn-like"/>
</dbReference>
<accession>A0A9P0B4Z2</accession>
<feature type="active site" description="Nucleophile" evidence="5">
    <location>
        <position position="357"/>
    </location>
</feature>
<dbReference type="GO" id="GO:0003723">
    <property type="term" value="F:RNA binding"/>
    <property type="evidence" value="ECO:0007669"/>
    <property type="project" value="UniProtKB-UniRule"/>
</dbReference>
<dbReference type="Gene3D" id="3.40.50.150">
    <property type="entry name" value="Vaccinia Virus protein VP39"/>
    <property type="match status" value="1"/>
</dbReference>
<feature type="compositionally biased region" description="Basic and acidic residues" evidence="6">
    <location>
        <begin position="469"/>
        <end position="478"/>
    </location>
</feature>
<dbReference type="PRINTS" id="PR02008">
    <property type="entry name" value="RCMTFAMILY"/>
</dbReference>
<dbReference type="GO" id="GO:0005730">
    <property type="term" value="C:nucleolus"/>
    <property type="evidence" value="ECO:0007669"/>
    <property type="project" value="TreeGrafter"/>
</dbReference>
<feature type="compositionally biased region" description="Acidic residues" evidence="6">
    <location>
        <begin position="457"/>
        <end position="468"/>
    </location>
</feature>
<dbReference type="PROSITE" id="PS51686">
    <property type="entry name" value="SAM_MT_RSMB_NOP"/>
    <property type="match status" value="1"/>
</dbReference>
<dbReference type="AlphaFoldDB" id="A0A9P0B4Z2"/>
<comment type="similarity">
    <text evidence="5">Belongs to the class I-like SAM-binding methyltransferase superfamily. RsmB/NOP family.</text>
</comment>
<evidence type="ECO:0000256" key="5">
    <source>
        <dbReference type="PROSITE-ProRule" id="PRU01023"/>
    </source>
</evidence>
<feature type="binding site" evidence="5">
    <location>
        <position position="287"/>
    </location>
    <ligand>
        <name>S-adenosyl-L-methionine</name>
        <dbReference type="ChEBI" id="CHEBI:59789"/>
    </ligand>
</feature>
<keyword evidence="3 5" id="KW-0949">S-adenosyl-L-methionine</keyword>
<dbReference type="Proteomes" id="UP001154078">
    <property type="component" value="Chromosome 4"/>
</dbReference>
<evidence type="ECO:0000256" key="3">
    <source>
        <dbReference type="ARBA" id="ARBA00022691"/>
    </source>
</evidence>
<evidence type="ECO:0000256" key="4">
    <source>
        <dbReference type="ARBA" id="ARBA00022884"/>
    </source>
</evidence>
<proteinExistence type="inferred from homology"/>
<dbReference type="Gene3D" id="3.30.70.1170">
    <property type="entry name" value="Sun protein, domain 3"/>
    <property type="match status" value="1"/>
</dbReference>
<keyword evidence="1 5" id="KW-0489">Methyltransferase</keyword>
<dbReference type="SUPFAM" id="SSF53335">
    <property type="entry name" value="S-adenosyl-L-methionine-dependent methyltransferases"/>
    <property type="match status" value="1"/>
</dbReference>
<dbReference type="InterPro" id="IPR023267">
    <property type="entry name" value="RCMT"/>
</dbReference>
<dbReference type="InterPro" id="IPR048889">
    <property type="entry name" value="NSUN5_RCM1_N"/>
</dbReference>
<dbReference type="EMBL" id="OV121135">
    <property type="protein sequence ID" value="CAH0555329.1"/>
    <property type="molecule type" value="Genomic_DNA"/>
</dbReference>
<dbReference type="PANTHER" id="PTHR22807:SF4">
    <property type="entry name" value="28S RRNA (CYTOSINE-C(5))-METHYLTRANSFERASE"/>
    <property type="match status" value="1"/>
</dbReference>
<dbReference type="PANTHER" id="PTHR22807">
    <property type="entry name" value="NOP2 YEAST -RELATED NOL1/NOP2/FMU SUN DOMAIN-CONTAINING"/>
    <property type="match status" value="1"/>
</dbReference>